<dbReference type="AlphaFoldDB" id="J3NC71"/>
<evidence type="ECO:0000256" key="1">
    <source>
        <dbReference type="SAM" id="Phobius"/>
    </source>
</evidence>
<keyword evidence="1" id="KW-0472">Membrane</keyword>
<dbReference type="EnsemblPlants" id="OB12G15790.1">
    <property type="protein sequence ID" value="OB12G15790.1"/>
    <property type="gene ID" value="OB12G15790"/>
</dbReference>
<evidence type="ECO:0000313" key="3">
    <source>
        <dbReference type="EnsemblPlants" id="OB12G15790.1"/>
    </source>
</evidence>
<sequence>MAMAASLGRQVVLLALMLLVLAALQDAPAMASAGRVLLQYPYEYGVNDREKFREVVITQEKPCQRERIAVFGGSETHTDSLGILISKHLFVRATVSEETRKLKNRKVQSFSLLLGCKSCSGFLVLLSYLFPEP</sequence>
<accession>J3NC71</accession>
<feature type="transmembrane region" description="Helical" evidence="1">
    <location>
        <begin position="110"/>
        <end position="130"/>
    </location>
</feature>
<proteinExistence type="predicted"/>
<dbReference type="Gramene" id="OB12G15790.1">
    <property type="protein sequence ID" value="OB12G15790.1"/>
    <property type="gene ID" value="OB12G15790"/>
</dbReference>
<feature type="signal peptide" evidence="2">
    <location>
        <begin position="1"/>
        <end position="22"/>
    </location>
</feature>
<protein>
    <submittedName>
        <fullName evidence="3">Uncharacterized protein</fullName>
    </submittedName>
</protein>
<keyword evidence="1" id="KW-1133">Transmembrane helix</keyword>
<keyword evidence="1" id="KW-0812">Transmembrane</keyword>
<evidence type="ECO:0000256" key="2">
    <source>
        <dbReference type="SAM" id="SignalP"/>
    </source>
</evidence>
<name>J3NC71_ORYBR</name>
<dbReference type="HOGENOM" id="CLU_1909886_0_0_1"/>
<keyword evidence="4" id="KW-1185">Reference proteome</keyword>
<evidence type="ECO:0000313" key="4">
    <source>
        <dbReference type="Proteomes" id="UP000006038"/>
    </source>
</evidence>
<dbReference type="Proteomes" id="UP000006038">
    <property type="component" value="Chromosome 12"/>
</dbReference>
<feature type="chain" id="PRO_5003775093" evidence="2">
    <location>
        <begin position="23"/>
        <end position="133"/>
    </location>
</feature>
<keyword evidence="2" id="KW-0732">Signal</keyword>
<reference evidence="3" key="1">
    <citation type="journal article" date="2013" name="Nat. Commun.">
        <title>Whole-genome sequencing of Oryza brachyantha reveals mechanisms underlying Oryza genome evolution.</title>
        <authorList>
            <person name="Chen J."/>
            <person name="Huang Q."/>
            <person name="Gao D."/>
            <person name="Wang J."/>
            <person name="Lang Y."/>
            <person name="Liu T."/>
            <person name="Li B."/>
            <person name="Bai Z."/>
            <person name="Luis Goicoechea J."/>
            <person name="Liang C."/>
            <person name="Chen C."/>
            <person name="Zhang W."/>
            <person name="Sun S."/>
            <person name="Liao Y."/>
            <person name="Zhang X."/>
            <person name="Yang L."/>
            <person name="Song C."/>
            <person name="Wang M."/>
            <person name="Shi J."/>
            <person name="Liu G."/>
            <person name="Liu J."/>
            <person name="Zhou H."/>
            <person name="Zhou W."/>
            <person name="Yu Q."/>
            <person name="An N."/>
            <person name="Chen Y."/>
            <person name="Cai Q."/>
            <person name="Wang B."/>
            <person name="Liu B."/>
            <person name="Min J."/>
            <person name="Huang Y."/>
            <person name="Wu H."/>
            <person name="Li Z."/>
            <person name="Zhang Y."/>
            <person name="Yin Y."/>
            <person name="Song W."/>
            <person name="Jiang J."/>
            <person name="Jackson S.A."/>
            <person name="Wing R.A."/>
            <person name="Wang J."/>
            <person name="Chen M."/>
        </authorList>
    </citation>
    <scope>NUCLEOTIDE SEQUENCE [LARGE SCALE GENOMIC DNA]</scope>
    <source>
        <strain evidence="3">cv. IRGC 101232</strain>
    </source>
</reference>
<organism evidence="3">
    <name type="scientific">Oryza brachyantha</name>
    <name type="common">malo sina</name>
    <dbReference type="NCBI Taxonomy" id="4533"/>
    <lineage>
        <taxon>Eukaryota</taxon>
        <taxon>Viridiplantae</taxon>
        <taxon>Streptophyta</taxon>
        <taxon>Embryophyta</taxon>
        <taxon>Tracheophyta</taxon>
        <taxon>Spermatophyta</taxon>
        <taxon>Magnoliopsida</taxon>
        <taxon>Liliopsida</taxon>
        <taxon>Poales</taxon>
        <taxon>Poaceae</taxon>
        <taxon>BOP clade</taxon>
        <taxon>Oryzoideae</taxon>
        <taxon>Oryzeae</taxon>
        <taxon>Oryzinae</taxon>
        <taxon>Oryza</taxon>
    </lineage>
</organism>
<reference evidence="3" key="2">
    <citation type="submission" date="2013-04" db="UniProtKB">
        <authorList>
            <consortium name="EnsemblPlants"/>
        </authorList>
    </citation>
    <scope>IDENTIFICATION</scope>
</reference>